<evidence type="ECO:0000313" key="2">
    <source>
        <dbReference type="EMBL" id="KAF6302328.1"/>
    </source>
</evidence>
<dbReference type="EMBL" id="JACAGB010000026">
    <property type="protein sequence ID" value="KAF6302328.1"/>
    <property type="molecule type" value="Genomic_DNA"/>
</dbReference>
<reference evidence="2 3" key="1">
    <citation type="journal article" date="2020" name="Nature">
        <title>Six reference-quality genomes reveal evolution of bat adaptations.</title>
        <authorList>
            <person name="Jebb D."/>
            <person name="Huang Z."/>
            <person name="Pippel M."/>
            <person name="Hughes G.M."/>
            <person name="Lavrichenko K."/>
            <person name="Devanna P."/>
            <person name="Winkler S."/>
            <person name="Jermiin L.S."/>
            <person name="Skirmuntt E.C."/>
            <person name="Katzourakis A."/>
            <person name="Burkitt-Gray L."/>
            <person name="Ray D.A."/>
            <person name="Sullivan K.A.M."/>
            <person name="Roscito J.G."/>
            <person name="Kirilenko B.M."/>
            <person name="Davalos L.M."/>
            <person name="Corthals A.P."/>
            <person name="Power M.L."/>
            <person name="Jones G."/>
            <person name="Ransome R.D."/>
            <person name="Dechmann D.K.N."/>
            <person name="Locatelli A.G."/>
            <person name="Puechmaille S.J."/>
            <person name="Fedrigo O."/>
            <person name="Jarvis E.D."/>
            <person name="Hiller M."/>
            <person name="Vernes S.C."/>
            <person name="Myers E.W."/>
            <person name="Teeling E.C."/>
        </authorList>
    </citation>
    <scope>NUCLEOTIDE SEQUENCE [LARGE SCALE GENOMIC DNA]</scope>
    <source>
        <strain evidence="2">MPipKuh1</strain>
        <tissue evidence="2">Flight muscle</tissue>
    </source>
</reference>
<dbReference type="AlphaFoldDB" id="A0A7J7TNM6"/>
<feature type="compositionally biased region" description="Polar residues" evidence="1">
    <location>
        <begin position="127"/>
        <end position="137"/>
    </location>
</feature>
<name>A0A7J7TNM6_PIPKU</name>
<organism evidence="2 3">
    <name type="scientific">Pipistrellus kuhlii</name>
    <name type="common">Kuhl's pipistrelle</name>
    <dbReference type="NCBI Taxonomy" id="59472"/>
    <lineage>
        <taxon>Eukaryota</taxon>
        <taxon>Metazoa</taxon>
        <taxon>Chordata</taxon>
        <taxon>Craniata</taxon>
        <taxon>Vertebrata</taxon>
        <taxon>Euteleostomi</taxon>
        <taxon>Mammalia</taxon>
        <taxon>Eutheria</taxon>
        <taxon>Laurasiatheria</taxon>
        <taxon>Chiroptera</taxon>
        <taxon>Yangochiroptera</taxon>
        <taxon>Vespertilionidae</taxon>
        <taxon>Pipistrellus</taxon>
    </lineage>
</organism>
<protein>
    <submittedName>
        <fullName evidence="2">Uncharacterized protein</fullName>
    </submittedName>
</protein>
<gene>
    <name evidence="2" type="ORF">mPipKuh1_009317</name>
</gene>
<feature type="region of interest" description="Disordered" evidence="1">
    <location>
        <begin position="77"/>
        <end position="137"/>
    </location>
</feature>
<dbReference type="Proteomes" id="UP000558488">
    <property type="component" value="Unassembled WGS sequence"/>
</dbReference>
<keyword evidence="3" id="KW-1185">Reference proteome</keyword>
<accession>A0A7J7TNM6</accession>
<feature type="compositionally biased region" description="Basic and acidic residues" evidence="1">
    <location>
        <begin position="25"/>
        <end position="34"/>
    </location>
</feature>
<evidence type="ECO:0000313" key="3">
    <source>
        <dbReference type="Proteomes" id="UP000558488"/>
    </source>
</evidence>
<feature type="region of interest" description="Disordered" evidence="1">
    <location>
        <begin position="1"/>
        <end position="45"/>
    </location>
</feature>
<feature type="compositionally biased region" description="Low complexity" evidence="1">
    <location>
        <begin position="79"/>
        <end position="120"/>
    </location>
</feature>
<comment type="caution">
    <text evidence="2">The sequence shown here is derived from an EMBL/GenBank/DDBJ whole genome shotgun (WGS) entry which is preliminary data.</text>
</comment>
<sequence>MRPATAGSGSRSRKPCAFSLAPEKPFLEAAKEAEQEPESPVGSPTCVSEQWLLVDEFKARYSPQTQAFVKNSSLLSVIPAGPASPGSHSAAQSPAAARQPAPRSPGGSGQSGLQSGGTRQSQRREVNTSTPSILPIL</sequence>
<evidence type="ECO:0000256" key="1">
    <source>
        <dbReference type="SAM" id="MobiDB-lite"/>
    </source>
</evidence>
<proteinExistence type="predicted"/>